<evidence type="ECO:0000313" key="3">
    <source>
        <dbReference type="Proteomes" id="UP000783287"/>
    </source>
</evidence>
<gene>
    <name evidence="2" type="ORF">KC909_01050</name>
</gene>
<dbReference type="AlphaFoldDB" id="A0A955L4T7"/>
<feature type="domain" description="DNA mimic protein DMP19 C-terminal" evidence="1">
    <location>
        <begin position="51"/>
        <end position="165"/>
    </location>
</feature>
<protein>
    <submittedName>
        <fullName evidence="2">DUF4375 domain-containing protein</fullName>
    </submittedName>
</protein>
<dbReference type="Pfam" id="PF14300">
    <property type="entry name" value="DMP19"/>
    <property type="match status" value="1"/>
</dbReference>
<reference evidence="2" key="1">
    <citation type="submission" date="2020-04" db="EMBL/GenBank/DDBJ databases">
        <authorList>
            <person name="Zhang T."/>
        </authorList>
    </citation>
    <scope>NUCLEOTIDE SEQUENCE</scope>
    <source>
        <strain evidence="2">HKST-UBA14</strain>
    </source>
</reference>
<dbReference type="Proteomes" id="UP000783287">
    <property type="component" value="Unassembled WGS sequence"/>
</dbReference>
<evidence type="ECO:0000313" key="2">
    <source>
        <dbReference type="EMBL" id="MCA9382929.1"/>
    </source>
</evidence>
<dbReference type="InterPro" id="IPR025402">
    <property type="entry name" value="DMP19_C"/>
</dbReference>
<evidence type="ECO:0000259" key="1">
    <source>
        <dbReference type="Pfam" id="PF14300"/>
    </source>
</evidence>
<comment type="caution">
    <text evidence="2">The sequence shown here is derived from an EMBL/GenBank/DDBJ whole genome shotgun (WGS) entry which is preliminary data.</text>
</comment>
<name>A0A955L4T7_9BACT</name>
<sequence length="173" mass="19927">MIKKLTDLIRKKPTMPRRGISSILLISSDLEKKKALKEYIDELEHCIGFENFTGVEKILYTTIHLLYDTKRGGFAEFFLNNSRYLVKVTLAALQKLNATEPYNKVKEALRLIPAEVLNHEDYEFVEQIITSLPNNGTAKMDKLSKEFIDLHDEIEELLVSYINGNVSKFTETN</sequence>
<reference evidence="2" key="2">
    <citation type="journal article" date="2021" name="Microbiome">
        <title>Successional dynamics and alternative stable states in a saline activated sludge microbial community over 9 years.</title>
        <authorList>
            <person name="Wang Y."/>
            <person name="Ye J."/>
            <person name="Ju F."/>
            <person name="Liu L."/>
            <person name="Boyd J.A."/>
            <person name="Deng Y."/>
            <person name="Parks D.H."/>
            <person name="Jiang X."/>
            <person name="Yin X."/>
            <person name="Woodcroft B.J."/>
            <person name="Tyson G.W."/>
            <person name="Hugenholtz P."/>
            <person name="Polz M.F."/>
            <person name="Zhang T."/>
        </authorList>
    </citation>
    <scope>NUCLEOTIDE SEQUENCE</scope>
    <source>
        <strain evidence="2">HKST-UBA14</strain>
    </source>
</reference>
<dbReference type="Gene3D" id="1.20.1420.60">
    <property type="match status" value="1"/>
</dbReference>
<accession>A0A955L4T7</accession>
<proteinExistence type="predicted"/>
<dbReference type="EMBL" id="JAGQLK010000013">
    <property type="protein sequence ID" value="MCA9382929.1"/>
    <property type="molecule type" value="Genomic_DNA"/>
</dbReference>
<organism evidence="2 3">
    <name type="scientific">Candidatus Dojkabacteria bacterium</name>
    <dbReference type="NCBI Taxonomy" id="2099670"/>
    <lineage>
        <taxon>Bacteria</taxon>
        <taxon>Candidatus Dojkabacteria</taxon>
    </lineage>
</organism>